<dbReference type="GO" id="GO:0005829">
    <property type="term" value="C:cytosol"/>
    <property type="evidence" value="ECO:0007669"/>
    <property type="project" value="TreeGrafter"/>
</dbReference>
<feature type="disulfide bond" description="Redox-active" evidence="12">
    <location>
        <begin position="43"/>
        <end position="48"/>
    </location>
</feature>
<feature type="binding site" evidence="11">
    <location>
        <position position="302"/>
    </location>
    <ligand>
        <name>FAD</name>
        <dbReference type="ChEBI" id="CHEBI:57692"/>
    </ligand>
</feature>
<dbReference type="EC" id="1.8.1.7" evidence="14"/>
<dbReference type="NCBIfam" id="NF004776">
    <property type="entry name" value="PRK06116.1"/>
    <property type="match status" value="1"/>
</dbReference>
<keyword evidence="6 13" id="KW-0560">Oxidoreductase</keyword>
<dbReference type="AlphaFoldDB" id="A0A4U1JIX8"/>
<evidence type="ECO:0000256" key="14">
    <source>
        <dbReference type="RuleBase" id="RU365040"/>
    </source>
</evidence>
<dbReference type="NCBIfam" id="TIGR01424">
    <property type="entry name" value="gluta_reduc_2"/>
    <property type="match status" value="1"/>
</dbReference>
<comment type="catalytic activity">
    <reaction evidence="9 14">
        <text>2 glutathione + NADP(+) = glutathione disulfide + NADPH + H(+)</text>
        <dbReference type="Rhea" id="RHEA:11740"/>
        <dbReference type="ChEBI" id="CHEBI:15378"/>
        <dbReference type="ChEBI" id="CHEBI:57783"/>
        <dbReference type="ChEBI" id="CHEBI:57925"/>
        <dbReference type="ChEBI" id="CHEBI:58297"/>
        <dbReference type="ChEBI" id="CHEBI:58349"/>
        <dbReference type="EC" id="1.8.1.7"/>
    </reaction>
</comment>
<dbReference type="PROSITE" id="PS00076">
    <property type="entry name" value="PYRIDINE_REDOX_1"/>
    <property type="match status" value="1"/>
</dbReference>
<feature type="domain" description="Pyridine nucleotide-disulphide oxidoreductase dimerisation" evidence="15">
    <location>
        <begin position="337"/>
        <end position="445"/>
    </location>
</feature>
<dbReference type="InterPro" id="IPR046952">
    <property type="entry name" value="GSHR/TRXR-like"/>
</dbReference>
<dbReference type="InterPro" id="IPR001100">
    <property type="entry name" value="Pyr_nuc-diS_OxRdtase"/>
</dbReference>
<dbReference type="PANTHER" id="PTHR42737:SF2">
    <property type="entry name" value="GLUTATHIONE REDUCTASE"/>
    <property type="match status" value="1"/>
</dbReference>
<dbReference type="GO" id="GO:0006749">
    <property type="term" value="P:glutathione metabolic process"/>
    <property type="evidence" value="ECO:0007669"/>
    <property type="project" value="InterPro"/>
</dbReference>
<dbReference type="Pfam" id="PF07992">
    <property type="entry name" value="Pyr_redox_2"/>
    <property type="match status" value="1"/>
</dbReference>
<evidence type="ECO:0000259" key="15">
    <source>
        <dbReference type="Pfam" id="PF02852"/>
    </source>
</evidence>
<dbReference type="InterPro" id="IPR016156">
    <property type="entry name" value="FAD/NAD-linked_Rdtase_dimer_sf"/>
</dbReference>
<evidence type="ECO:0000256" key="2">
    <source>
        <dbReference type="ARBA" id="ARBA00011738"/>
    </source>
</evidence>
<comment type="caution">
    <text evidence="17">The sequence shown here is derived from an EMBL/GenBank/DDBJ whole genome shotgun (WGS) entry which is preliminary data.</text>
</comment>
<dbReference type="OrthoDB" id="9786429at2"/>
<comment type="function">
    <text evidence="14">Catalyzes the reduction of glutathione disulfide (GSSG) to reduced glutathione (GSH).</text>
</comment>
<keyword evidence="7" id="KW-1015">Disulfide bond</keyword>
<dbReference type="GO" id="GO:0004362">
    <property type="term" value="F:glutathione-disulfide reductase (NADPH) activity"/>
    <property type="evidence" value="ECO:0007669"/>
    <property type="project" value="UniProtKB-EC"/>
</dbReference>
<keyword evidence="11" id="KW-0520">NAD</keyword>
<dbReference type="GO" id="GO:0050660">
    <property type="term" value="F:flavin adenine dinucleotide binding"/>
    <property type="evidence" value="ECO:0007669"/>
    <property type="project" value="InterPro"/>
</dbReference>
<dbReference type="FunFam" id="3.50.50.60:FF:000051">
    <property type="entry name" value="Glutathione reductase"/>
    <property type="match status" value="1"/>
</dbReference>
<evidence type="ECO:0000256" key="3">
    <source>
        <dbReference type="ARBA" id="ARBA00022630"/>
    </source>
</evidence>
<evidence type="ECO:0000256" key="1">
    <source>
        <dbReference type="ARBA" id="ARBA00007532"/>
    </source>
</evidence>
<keyword evidence="8 13" id="KW-0676">Redox-active center</keyword>
<evidence type="ECO:0000256" key="12">
    <source>
        <dbReference type="PIRSR" id="PIRSR000350-4"/>
    </source>
</evidence>
<dbReference type="Pfam" id="PF02852">
    <property type="entry name" value="Pyr_redox_dim"/>
    <property type="match status" value="1"/>
</dbReference>
<reference evidence="17 18" key="1">
    <citation type="submission" date="2019-04" db="EMBL/GenBank/DDBJ databases">
        <authorList>
            <person name="Li Y."/>
            <person name="Wang J."/>
        </authorList>
    </citation>
    <scope>NUCLEOTIDE SEQUENCE [LARGE SCALE GENOMIC DNA]</scope>
    <source>
        <strain evidence="17 18">DSM 14668</strain>
    </source>
</reference>
<feature type="binding site" evidence="11">
    <location>
        <begin position="174"/>
        <end position="181"/>
    </location>
    <ligand>
        <name>NAD(+)</name>
        <dbReference type="ChEBI" id="CHEBI:57540"/>
    </ligand>
</feature>
<feature type="binding site" evidence="11">
    <location>
        <position position="52"/>
    </location>
    <ligand>
        <name>FAD</name>
        <dbReference type="ChEBI" id="CHEBI:57692"/>
    </ligand>
</feature>
<keyword evidence="3 13" id="KW-0285">Flavoprotein</keyword>
<evidence type="ECO:0000256" key="6">
    <source>
        <dbReference type="ARBA" id="ARBA00023002"/>
    </source>
</evidence>
<evidence type="ECO:0000256" key="10">
    <source>
        <dbReference type="PIRSR" id="PIRSR000350-2"/>
    </source>
</evidence>
<feature type="active site" description="Proton acceptor" evidence="10">
    <location>
        <position position="435"/>
    </location>
</feature>
<dbReference type="InterPro" id="IPR006324">
    <property type="entry name" value="GSHR"/>
</dbReference>
<evidence type="ECO:0000256" key="4">
    <source>
        <dbReference type="ARBA" id="ARBA00022827"/>
    </source>
</evidence>
<dbReference type="InterPro" id="IPR036188">
    <property type="entry name" value="FAD/NAD-bd_sf"/>
</dbReference>
<evidence type="ECO:0000256" key="11">
    <source>
        <dbReference type="PIRSR" id="PIRSR000350-3"/>
    </source>
</evidence>
<name>A0A4U1JIX8_9BACT</name>
<keyword evidence="5 14" id="KW-0521">NADP</keyword>
<feature type="binding site" evidence="11">
    <location>
        <position position="261"/>
    </location>
    <ligand>
        <name>NAD(+)</name>
        <dbReference type="ChEBI" id="CHEBI:57540"/>
    </ligand>
</feature>
<dbReference type="PRINTS" id="PR00411">
    <property type="entry name" value="PNDRDTASEI"/>
</dbReference>
<keyword evidence="18" id="KW-1185">Reference proteome</keyword>
<comment type="cofactor">
    <cofactor evidence="11">
        <name>FAD</name>
        <dbReference type="ChEBI" id="CHEBI:57692"/>
    </cofactor>
    <text evidence="11">Binds 1 FAD per subunit.</text>
</comment>
<keyword evidence="11" id="KW-0547">Nucleotide-binding</keyword>
<dbReference type="GO" id="GO:0034599">
    <property type="term" value="P:cellular response to oxidative stress"/>
    <property type="evidence" value="ECO:0007669"/>
    <property type="project" value="TreeGrafter"/>
</dbReference>
<evidence type="ECO:0000256" key="7">
    <source>
        <dbReference type="ARBA" id="ARBA00023157"/>
    </source>
</evidence>
<dbReference type="InterPro" id="IPR012999">
    <property type="entry name" value="Pyr_OxRdtase_I_AS"/>
</dbReference>
<dbReference type="Gene3D" id="3.50.50.60">
    <property type="entry name" value="FAD/NAD(P)-binding domain"/>
    <property type="match status" value="2"/>
</dbReference>
<dbReference type="InterPro" id="IPR004099">
    <property type="entry name" value="Pyr_nucl-diS_OxRdtase_dimer"/>
</dbReference>
<protein>
    <recommendedName>
        <fullName evidence="14">Glutathione reductase</fullName>
        <shortName evidence="14">GRase</shortName>
        <ecNumber evidence="14">1.8.1.7</ecNumber>
    </recommendedName>
</protein>
<dbReference type="Proteomes" id="UP000309215">
    <property type="component" value="Unassembled WGS sequence"/>
</dbReference>
<dbReference type="Gene3D" id="3.30.390.30">
    <property type="match status" value="1"/>
</dbReference>
<evidence type="ECO:0000256" key="8">
    <source>
        <dbReference type="ARBA" id="ARBA00023284"/>
    </source>
</evidence>
<evidence type="ECO:0000259" key="16">
    <source>
        <dbReference type="Pfam" id="PF07992"/>
    </source>
</evidence>
<dbReference type="SUPFAM" id="SSF51905">
    <property type="entry name" value="FAD/NAD(P)-binding domain"/>
    <property type="match status" value="1"/>
</dbReference>
<dbReference type="InterPro" id="IPR023753">
    <property type="entry name" value="FAD/NAD-binding_dom"/>
</dbReference>
<dbReference type="PRINTS" id="PR00368">
    <property type="entry name" value="FADPNR"/>
</dbReference>
<dbReference type="PIRSF" id="PIRSF000350">
    <property type="entry name" value="Mercury_reductase_MerA"/>
    <property type="match status" value="1"/>
</dbReference>
<organism evidence="17 18">
    <name type="scientific">Polyangium fumosum</name>
    <dbReference type="NCBI Taxonomy" id="889272"/>
    <lineage>
        <taxon>Bacteria</taxon>
        <taxon>Pseudomonadati</taxon>
        <taxon>Myxococcota</taxon>
        <taxon>Polyangia</taxon>
        <taxon>Polyangiales</taxon>
        <taxon>Polyangiaceae</taxon>
        <taxon>Polyangium</taxon>
    </lineage>
</organism>
<evidence type="ECO:0000313" key="17">
    <source>
        <dbReference type="EMBL" id="TKD12656.1"/>
    </source>
</evidence>
<proteinExistence type="inferred from homology"/>
<comment type="subunit">
    <text evidence="2">Homodimer.</text>
</comment>
<dbReference type="GO" id="GO:0045454">
    <property type="term" value="P:cell redox homeostasis"/>
    <property type="evidence" value="ECO:0007669"/>
    <property type="project" value="InterPro"/>
</dbReference>
<feature type="domain" description="FAD/NAD(P)-binding" evidence="16">
    <location>
        <begin position="7"/>
        <end position="317"/>
    </location>
</feature>
<evidence type="ECO:0000256" key="5">
    <source>
        <dbReference type="ARBA" id="ARBA00022857"/>
    </source>
</evidence>
<evidence type="ECO:0000313" key="18">
    <source>
        <dbReference type="Proteomes" id="UP000309215"/>
    </source>
</evidence>
<keyword evidence="4 11" id="KW-0274">FAD</keyword>
<sequence>MTTFDFDLFTIGAGSGGVAGSRRSASYGARVAICEARRVGGTCVLRGCVPKKLLVYGAHVAEELEDARGFGWTFGEAKLDWAKLVEAKERELDRLNGIYVRMLRDAGVTTIEGHARVVDPHTVEVAGKRYTARHLLLATGSRPVRPDIPGKELGISSDEALDLPYVPRRALVVGGGYIGVEFAGIWRAAGAEVTLALRGDNVLRGFDQDVRESVAEGMQKRGIRILRETILRSVAKDGDSLSVRLAGGEILETDVVLFATGRAPNTDGLGLEEVGVALDEVRAIKVDGYSRTSVQNIFAVGDVTDRINLTPVAIAEARAVAETLFRDRPTAMNHEDVPSAVFSQPPAATVGLPEHEARRRYGKVDVYRARFRPMKHTLSGRDERTMMKLIVDRATQKVVGAHMVGADAPEIIQGVAIAIQCGATKAQFDATVGIHPTAAEEFVTMRDPIPDPGPMSGD</sequence>
<accession>A0A4U1JIX8</accession>
<dbReference type="RefSeq" id="WP_136927293.1">
    <property type="nucleotide sequence ID" value="NZ_SSMQ01000002.1"/>
</dbReference>
<evidence type="ECO:0000256" key="13">
    <source>
        <dbReference type="RuleBase" id="RU003691"/>
    </source>
</evidence>
<dbReference type="PANTHER" id="PTHR42737">
    <property type="entry name" value="GLUTATHIONE REDUCTASE"/>
    <property type="match status" value="1"/>
</dbReference>
<dbReference type="SUPFAM" id="SSF55424">
    <property type="entry name" value="FAD/NAD-linked reductases, dimerisation (C-terminal) domain"/>
    <property type="match status" value="1"/>
</dbReference>
<feature type="binding site" evidence="11">
    <location>
        <begin position="139"/>
        <end position="141"/>
    </location>
    <ligand>
        <name>FAD</name>
        <dbReference type="ChEBI" id="CHEBI:57692"/>
    </ligand>
</feature>
<dbReference type="GO" id="GO:0050661">
    <property type="term" value="F:NADP binding"/>
    <property type="evidence" value="ECO:0007669"/>
    <property type="project" value="InterPro"/>
</dbReference>
<gene>
    <name evidence="17" type="primary">gor</name>
    <name evidence="17" type="ORF">E8A74_02570</name>
</gene>
<comment type="similarity">
    <text evidence="1 13">Belongs to the class-I pyridine nucleotide-disulfide oxidoreductase family.</text>
</comment>
<evidence type="ECO:0000256" key="9">
    <source>
        <dbReference type="ARBA" id="ARBA00049142"/>
    </source>
</evidence>
<dbReference type="EMBL" id="SSMQ01000002">
    <property type="protein sequence ID" value="TKD12656.1"/>
    <property type="molecule type" value="Genomic_DNA"/>
</dbReference>